<dbReference type="PANTHER" id="PTHR27007">
    <property type="match status" value="1"/>
</dbReference>
<evidence type="ECO:0000256" key="15">
    <source>
        <dbReference type="ARBA" id="ARBA00023170"/>
    </source>
</evidence>
<evidence type="ECO:0000256" key="2">
    <source>
        <dbReference type="ARBA" id="ARBA00008536"/>
    </source>
</evidence>
<dbReference type="Proteomes" id="UP000327085">
    <property type="component" value="Chromosome 6"/>
</dbReference>
<dbReference type="Gramene" id="VVA28728">
    <property type="protein sequence ID" value="VVA28728"/>
    <property type="gene ID" value="Prudul26B016215"/>
</dbReference>
<evidence type="ECO:0000259" key="17">
    <source>
        <dbReference type="PROSITE" id="PS50011"/>
    </source>
</evidence>
<evidence type="ECO:0000313" key="18">
    <source>
        <dbReference type="EMBL" id="VVA28728.1"/>
    </source>
</evidence>
<dbReference type="Pfam" id="PF07714">
    <property type="entry name" value="PK_Tyr_Ser-Thr"/>
    <property type="match status" value="1"/>
</dbReference>
<keyword evidence="15" id="KW-0675">Receptor</keyword>
<reference evidence="19" key="1">
    <citation type="journal article" date="2020" name="Plant J.">
        <title>Transposons played a major role in the diversification between the closely related almond and peach genomes: results from the almond genome sequence.</title>
        <authorList>
            <person name="Alioto T."/>
            <person name="Alexiou K.G."/>
            <person name="Bardil A."/>
            <person name="Barteri F."/>
            <person name="Castanera R."/>
            <person name="Cruz F."/>
            <person name="Dhingra A."/>
            <person name="Duval H."/>
            <person name="Fernandez I Marti A."/>
            <person name="Frias L."/>
            <person name="Galan B."/>
            <person name="Garcia J.L."/>
            <person name="Howad W."/>
            <person name="Gomez-Garrido J."/>
            <person name="Gut M."/>
            <person name="Julca I."/>
            <person name="Morata J."/>
            <person name="Puigdomenech P."/>
            <person name="Ribeca P."/>
            <person name="Rubio Cabetas M.J."/>
            <person name="Vlasova A."/>
            <person name="Wirthensohn M."/>
            <person name="Garcia-Mas J."/>
            <person name="Gabaldon T."/>
            <person name="Casacuberta J.M."/>
            <person name="Arus P."/>
        </authorList>
    </citation>
    <scope>NUCLEOTIDE SEQUENCE [LARGE SCALE GENOMIC DNA]</scope>
    <source>
        <strain evidence="19">cv. Texas</strain>
    </source>
</reference>
<keyword evidence="14" id="KW-0472">Membrane</keyword>
<accession>A0A5E4FN54</accession>
<dbReference type="GO" id="GO:0030246">
    <property type="term" value="F:carbohydrate binding"/>
    <property type="evidence" value="ECO:0007669"/>
    <property type="project" value="UniProtKB-KW"/>
</dbReference>
<organism evidence="18 19">
    <name type="scientific">Prunus dulcis</name>
    <name type="common">Almond</name>
    <name type="synonym">Amygdalus dulcis</name>
    <dbReference type="NCBI Taxonomy" id="3755"/>
    <lineage>
        <taxon>Eukaryota</taxon>
        <taxon>Viridiplantae</taxon>
        <taxon>Streptophyta</taxon>
        <taxon>Embryophyta</taxon>
        <taxon>Tracheophyta</taxon>
        <taxon>Spermatophyta</taxon>
        <taxon>Magnoliopsida</taxon>
        <taxon>eudicotyledons</taxon>
        <taxon>Gunneridae</taxon>
        <taxon>Pentapetalae</taxon>
        <taxon>rosids</taxon>
        <taxon>fabids</taxon>
        <taxon>Rosales</taxon>
        <taxon>Rosaceae</taxon>
        <taxon>Amygdaloideae</taxon>
        <taxon>Amygdaleae</taxon>
        <taxon>Prunus</taxon>
    </lineage>
</organism>
<evidence type="ECO:0000256" key="10">
    <source>
        <dbReference type="ARBA" id="ARBA00022741"/>
    </source>
</evidence>
<evidence type="ECO:0000256" key="9">
    <source>
        <dbReference type="ARBA" id="ARBA00022734"/>
    </source>
</evidence>
<keyword evidence="5" id="KW-0723">Serine/threonine-protein kinase</keyword>
<keyword evidence="8" id="KW-0732">Signal</keyword>
<dbReference type="Gene3D" id="1.10.510.10">
    <property type="entry name" value="Transferase(Phosphotransferase) domain 1"/>
    <property type="match status" value="1"/>
</dbReference>
<comment type="similarity">
    <text evidence="3">In the C-terminal section; belongs to the protein kinase superfamily. Ser/Thr protein kinase family.</text>
</comment>
<dbReference type="GO" id="GO:0051707">
    <property type="term" value="P:response to other organism"/>
    <property type="evidence" value="ECO:0007669"/>
    <property type="project" value="UniProtKB-ARBA"/>
</dbReference>
<dbReference type="InterPro" id="IPR011009">
    <property type="entry name" value="Kinase-like_dom_sf"/>
</dbReference>
<dbReference type="PROSITE" id="PS50011">
    <property type="entry name" value="PROTEIN_KINASE_DOM"/>
    <property type="match status" value="1"/>
</dbReference>
<dbReference type="InterPro" id="IPR050528">
    <property type="entry name" value="L-type_Lectin-RKs"/>
</dbReference>
<evidence type="ECO:0000313" key="19">
    <source>
        <dbReference type="Proteomes" id="UP000327085"/>
    </source>
</evidence>
<dbReference type="GO" id="GO:0005524">
    <property type="term" value="F:ATP binding"/>
    <property type="evidence" value="ECO:0007669"/>
    <property type="project" value="UniProtKB-KW"/>
</dbReference>
<evidence type="ECO:0000256" key="4">
    <source>
        <dbReference type="ARBA" id="ARBA00012513"/>
    </source>
</evidence>
<keyword evidence="13" id="KW-1133">Transmembrane helix</keyword>
<keyword evidence="10" id="KW-0547">Nucleotide-binding</keyword>
<evidence type="ECO:0000256" key="7">
    <source>
        <dbReference type="ARBA" id="ARBA00022692"/>
    </source>
</evidence>
<evidence type="ECO:0000256" key="8">
    <source>
        <dbReference type="ARBA" id="ARBA00022729"/>
    </source>
</evidence>
<evidence type="ECO:0000256" key="12">
    <source>
        <dbReference type="ARBA" id="ARBA00022840"/>
    </source>
</evidence>
<sequence length="239" mass="27472">MIFVSIVLVVFLTGVNYAIRKKKFAELLEDWELEYGPQRFKYKELYIATKGFREKELLGKDGFGKVYRGILPTSKIEIAVKRISHDSRQGMKEFVAEIVSNGRLRSRNLVPLLGYCRRKGELLLVYEHMPNGSLDKYLYGQPAIALDWSQRFRVIKSVASGLLYLHEEWGILGLQDLMILQMAGDTQSHYMFQSRRSSVVVADTKQVGFSGKLGFKRNACICSFECHLFVVLFSHRKAM</sequence>
<evidence type="ECO:0000256" key="1">
    <source>
        <dbReference type="ARBA" id="ARBA00004479"/>
    </source>
</evidence>
<keyword evidence="7" id="KW-0812">Transmembrane</keyword>
<dbReference type="EC" id="2.7.11.1" evidence="4"/>
<keyword evidence="11" id="KW-0418">Kinase</keyword>
<evidence type="ECO:0000256" key="13">
    <source>
        <dbReference type="ARBA" id="ARBA00022989"/>
    </source>
</evidence>
<gene>
    <name evidence="18" type="ORF">ALMOND_2B016215</name>
</gene>
<dbReference type="GO" id="GO:0016020">
    <property type="term" value="C:membrane"/>
    <property type="evidence" value="ECO:0007669"/>
    <property type="project" value="UniProtKB-SubCell"/>
</dbReference>
<comment type="similarity">
    <text evidence="2">In the N-terminal section; belongs to the leguminous lectin family.</text>
</comment>
<dbReference type="FunFam" id="3.30.200.20:FF:000112">
    <property type="entry name" value="Lectin-domain containing receptor kinase A4.3"/>
    <property type="match status" value="1"/>
</dbReference>
<dbReference type="EMBL" id="CABIKO010000148">
    <property type="protein sequence ID" value="VVA28728.1"/>
    <property type="molecule type" value="Genomic_DNA"/>
</dbReference>
<name>A0A5E4FN54_PRUDU</name>
<keyword evidence="16" id="KW-0325">Glycoprotein</keyword>
<dbReference type="InterPro" id="IPR000719">
    <property type="entry name" value="Prot_kinase_dom"/>
</dbReference>
<evidence type="ECO:0000256" key="3">
    <source>
        <dbReference type="ARBA" id="ARBA00010217"/>
    </source>
</evidence>
<keyword evidence="12" id="KW-0067">ATP-binding</keyword>
<evidence type="ECO:0000256" key="5">
    <source>
        <dbReference type="ARBA" id="ARBA00022527"/>
    </source>
</evidence>
<dbReference type="SUPFAM" id="SSF56112">
    <property type="entry name" value="Protein kinase-like (PK-like)"/>
    <property type="match status" value="1"/>
</dbReference>
<dbReference type="OMA" id="HEEWGIL"/>
<evidence type="ECO:0000256" key="6">
    <source>
        <dbReference type="ARBA" id="ARBA00022679"/>
    </source>
</evidence>
<dbReference type="InParanoid" id="A0A5E4FN54"/>
<keyword evidence="9 18" id="KW-0430">Lectin</keyword>
<evidence type="ECO:0000256" key="11">
    <source>
        <dbReference type="ARBA" id="ARBA00022777"/>
    </source>
</evidence>
<protein>
    <recommendedName>
        <fullName evidence="4">non-specific serine/threonine protein kinase</fullName>
        <ecNumber evidence="4">2.7.11.1</ecNumber>
    </recommendedName>
</protein>
<comment type="subcellular location">
    <subcellularLocation>
        <location evidence="1">Membrane</location>
        <topology evidence="1">Single-pass type I membrane protein</topology>
    </subcellularLocation>
</comment>
<dbReference type="GO" id="GO:0004674">
    <property type="term" value="F:protein serine/threonine kinase activity"/>
    <property type="evidence" value="ECO:0007669"/>
    <property type="project" value="UniProtKB-KW"/>
</dbReference>
<dbReference type="Gene3D" id="3.30.200.20">
    <property type="entry name" value="Phosphorylase Kinase, domain 1"/>
    <property type="match status" value="1"/>
</dbReference>
<evidence type="ECO:0000256" key="16">
    <source>
        <dbReference type="ARBA" id="ARBA00023180"/>
    </source>
</evidence>
<proteinExistence type="inferred from homology"/>
<dbReference type="InterPro" id="IPR001245">
    <property type="entry name" value="Ser-Thr/Tyr_kinase_cat_dom"/>
</dbReference>
<feature type="domain" description="Protein kinase" evidence="17">
    <location>
        <begin position="52"/>
        <end position="239"/>
    </location>
</feature>
<evidence type="ECO:0000256" key="14">
    <source>
        <dbReference type="ARBA" id="ARBA00023136"/>
    </source>
</evidence>
<keyword evidence="6" id="KW-0808">Transferase</keyword>
<dbReference type="AlphaFoldDB" id="A0A5E4FN54"/>